<accession>A0A084WLM5</accession>
<gene>
    <name evidence="3" type="ORF">ZHAS_00019180</name>
</gene>
<dbReference type="Gene3D" id="6.10.280.140">
    <property type="match status" value="1"/>
</dbReference>
<evidence type="ECO:0000313" key="4">
    <source>
        <dbReference type="EnsemblMetazoa" id="ASIC019180-PA"/>
    </source>
</evidence>
<name>A0A084WLM5_ANOSI</name>
<evidence type="ECO:0000313" key="5">
    <source>
        <dbReference type="Proteomes" id="UP000030765"/>
    </source>
</evidence>
<proteinExistence type="predicted"/>
<reference evidence="3 5" key="1">
    <citation type="journal article" date="2014" name="BMC Genomics">
        <title>Genome sequence of Anopheles sinensis provides insight into genetics basis of mosquito competence for malaria parasites.</title>
        <authorList>
            <person name="Zhou D."/>
            <person name="Zhang D."/>
            <person name="Ding G."/>
            <person name="Shi L."/>
            <person name="Hou Q."/>
            <person name="Ye Y."/>
            <person name="Xu Y."/>
            <person name="Zhou H."/>
            <person name="Xiong C."/>
            <person name="Li S."/>
            <person name="Yu J."/>
            <person name="Hong S."/>
            <person name="Yu X."/>
            <person name="Zou P."/>
            <person name="Chen C."/>
            <person name="Chang X."/>
            <person name="Wang W."/>
            <person name="Lv Y."/>
            <person name="Sun Y."/>
            <person name="Ma L."/>
            <person name="Shen B."/>
            <person name="Zhu C."/>
        </authorList>
    </citation>
    <scope>NUCLEOTIDE SEQUENCE [LARGE SCALE GENOMIC DNA]</scope>
</reference>
<feature type="coiled-coil region" evidence="1">
    <location>
        <begin position="183"/>
        <end position="260"/>
    </location>
</feature>
<feature type="domain" description="LRIM1/APL1C-like dimerization" evidence="2">
    <location>
        <begin position="102"/>
        <end position="259"/>
    </location>
</feature>
<evidence type="ECO:0000259" key="2">
    <source>
        <dbReference type="Pfam" id="PF20733"/>
    </source>
</evidence>
<dbReference type="InterPro" id="IPR032675">
    <property type="entry name" value="LRR_dom_sf"/>
</dbReference>
<dbReference type="Pfam" id="PF13855">
    <property type="entry name" value="LRR_8"/>
    <property type="match status" value="1"/>
</dbReference>
<dbReference type="Pfam" id="PF20733">
    <property type="entry name" value="LRIM1_dimer"/>
    <property type="match status" value="1"/>
</dbReference>
<keyword evidence="5" id="KW-1185">Reference proteome</keyword>
<dbReference type="VEuPathDB" id="VectorBase:ASIC019180"/>
<reference evidence="4" key="2">
    <citation type="submission" date="2020-05" db="UniProtKB">
        <authorList>
            <consortium name="EnsemblMetazoa"/>
        </authorList>
    </citation>
    <scope>IDENTIFICATION</scope>
</reference>
<dbReference type="EnsemblMetazoa" id="ASIC019180-RA">
    <property type="protein sequence ID" value="ASIC019180-PA"/>
    <property type="gene ID" value="ASIC019180"/>
</dbReference>
<evidence type="ECO:0000313" key="3">
    <source>
        <dbReference type="EMBL" id="KFB51119.1"/>
    </source>
</evidence>
<dbReference type="Gene3D" id="1.20.5.4090">
    <property type="match status" value="1"/>
</dbReference>
<keyword evidence="1" id="KW-0175">Coiled coil</keyword>
<protein>
    <submittedName>
        <fullName evidence="3 4">LRIM1 protein</fullName>
    </submittedName>
</protein>
<feature type="coiled-coil region" evidence="1">
    <location>
        <begin position="102"/>
        <end position="155"/>
    </location>
</feature>
<dbReference type="InterPro" id="IPR001611">
    <property type="entry name" value="Leu-rich_rpt"/>
</dbReference>
<dbReference type="EMBL" id="KE525350">
    <property type="protein sequence ID" value="KFB51119.1"/>
    <property type="molecule type" value="Genomic_DNA"/>
</dbReference>
<dbReference type="PROSITE" id="PS51450">
    <property type="entry name" value="LRR"/>
    <property type="match status" value="1"/>
</dbReference>
<dbReference type="VEuPathDB" id="VectorBase:ASIS019628"/>
<sequence length="264" mass="30126">MDNVFDGNLGSALGSFGHNSTAVKQVDLSGNVLTKVDVNEFKVLTYLEELNLATNLLTGEIDLSYLKQLETLDLNNNQINRLITGPSVKNLVAVNNNITTFEEEDRKECERYKEEKQKQLKAINDHYISQVEGAVREKLQQKEQLTIKKTKLANELNQPVYKDLEKLLRSMAESSDIPFKDSLQALQDIVDKYDAAYQDEKKKQNDALKKRVEYEHELTQLALEKDQLEKKKSIELDILLKKANATLQQLRTKDENLANVGNTN</sequence>
<dbReference type="SUPFAM" id="SSF52058">
    <property type="entry name" value="L domain-like"/>
    <property type="match status" value="1"/>
</dbReference>
<evidence type="ECO:0000256" key="1">
    <source>
        <dbReference type="SAM" id="Coils"/>
    </source>
</evidence>
<dbReference type="Gene3D" id="3.80.10.10">
    <property type="entry name" value="Ribonuclease Inhibitor"/>
    <property type="match status" value="1"/>
</dbReference>
<dbReference type="Proteomes" id="UP000030765">
    <property type="component" value="Unassembled WGS sequence"/>
</dbReference>
<dbReference type="EMBL" id="ATLV01024255">
    <property type="status" value="NOT_ANNOTATED_CDS"/>
    <property type="molecule type" value="Genomic_DNA"/>
</dbReference>
<dbReference type="InterPro" id="IPR048481">
    <property type="entry name" value="LRIM1_APL1C-like_dimer"/>
</dbReference>
<organism evidence="3">
    <name type="scientific">Anopheles sinensis</name>
    <name type="common">Mosquito</name>
    <dbReference type="NCBI Taxonomy" id="74873"/>
    <lineage>
        <taxon>Eukaryota</taxon>
        <taxon>Metazoa</taxon>
        <taxon>Ecdysozoa</taxon>
        <taxon>Arthropoda</taxon>
        <taxon>Hexapoda</taxon>
        <taxon>Insecta</taxon>
        <taxon>Pterygota</taxon>
        <taxon>Neoptera</taxon>
        <taxon>Endopterygota</taxon>
        <taxon>Diptera</taxon>
        <taxon>Nematocera</taxon>
        <taxon>Culicoidea</taxon>
        <taxon>Culicidae</taxon>
        <taxon>Anophelinae</taxon>
        <taxon>Anopheles</taxon>
    </lineage>
</organism>
<dbReference type="AlphaFoldDB" id="A0A084WLM5"/>
<dbReference type="STRING" id="74873.A0A084WLM5"/>